<keyword evidence="1" id="KW-0812">Transmembrane</keyword>
<feature type="transmembrane region" description="Helical" evidence="1">
    <location>
        <begin position="155"/>
        <end position="177"/>
    </location>
</feature>
<protein>
    <recommendedName>
        <fullName evidence="2">Signal transduction histidine kinase internal region domain-containing protein</fullName>
    </recommendedName>
</protein>
<dbReference type="InterPro" id="IPR010559">
    <property type="entry name" value="Sig_transdc_His_kin_internal"/>
</dbReference>
<gene>
    <name evidence="3" type="ORF">XarjCFBP7645_02600</name>
</gene>
<dbReference type="GO" id="GO:0016020">
    <property type="term" value="C:membrane"/>
    <property type="evidence" value="ECO:0007669"/>
    <property type="project" value="InterPro"/>
</dbReference>
<feature type="transmembrane region" description="Helical" evidence="1">
    <location>
        <begin position="107"/>
        <end position="131"/>
    </location>
</feature>
<organism evidence="3 4">
    <name type="scientific">Xanthomonas arboricola</name>
    <dbReference type="NCBI Taxonomy" id="56448"/>
    <lineage>
        <taxon>Bacteria</taxon>
        <taxon>Pseudomonadati</taxon>
        <taxon>Pseudomonadota</taxon>
        <taxon>Gammaproteobacteria</taxon>
        <taxon>Lysobacterales</taxon>
        <taxon>Lysobacteraceae</taxon>
        <taxon>Xanthomonas</taxon>
    </lineage>
</organism>
<dbReference type="PANTHER" id="PTHR34220:SF7">
    <property type="entry name" value="SENSOR HISTIDINE KINASE YPDA"/>
    <property type="match status" value="1"/>
</dbReference>
<dbReference type="SUPFAM" id="SSF55874">
    <property type="entry name" value="ATPase domain of HSP90 chaperone/DNA topoisomerase II/histidine kinase"/>
    <property type="match status" value="1"/>
</dbReference>
<dbReference type="InterPro" id="IPR050640">
    <property type="entry name" value="Bact_2-comp_sensor_kinase"/>
</dbReference>
<name>A0A2S7AH55_9XANT</name>
<dbReference type="PANTHER" id="PTHR34220">
    <property type="entry name" value="SENSOR HISTIDINE KINASE YPDA"/>
    <property type="match status" value="1"/>
</dbReference>
<proteinExistence type="predicted"/>
<feature type="transmembrane region" description="Helical" evidence="1">
    <location>
        <begin position="38"/>
        <end position="62"/>
    </location>
</feature>
<comment type="caution">
    <text evidence="3">The sequence shown here is derived from an EMBL/GenBank/DDBJ whole genome shotgun (WGS) entry which is preliminary data.</text>
</comment>
<evidence type="ECO:0000313" key="4">
    <source>
        <dbReference type="Proteomes" id="UP000239204"/>
    </source>
</evidence>
<reference evidence="3 4" key="1">
    <citation type="submission" date="2016-08" db="EMBL/GenBank/DDBJ databases">
        <title>Evolution of the type three secretion system and type three effector repertoires in Xanthomonas.</title>
        <authorList>
            <person name="Merda D."/>
            <person name="Briand M."/>
            <person name="Bosis E."/>
            <person name="Rousseau C."/>
            <person name="Portier P."/>
            <person name="Jacques M.-A."/>
            <person name="Fischer-Le Saux M."/>
        </authorList>
    </citation>
    <scope>NUCLEOTIDE SEQUENCE [LARGE SCALE GENOMIC DNA]</scope>
    <source>
        <strain evidence="3 4">CFBP 7645</strain>
    </source>
</reference>
<sequence length="380" mass="40715">MSGRHFAPDTYRLRALLSMRARTSSISNPSSVSARFRYAGVAVPWLMLALAYTPAVAMTSLAEDPQGAPGLLKAFLFLVGSYVPWAVATPTLLGLARRWIVGTGDSIRHLALIALTGLFAIPVLTALGWVLGHGLLQLAGFVGAGGLDLRSGQRALAATTLFAIPLYLVVMGVGQLWTHLILRSEREVVLARLDEEALRSRLHQHFIFNALNAIGELGHRDATRADRALGHVANILRAMLESAPVVSLREEIGASAEFIELHQVLSGTITFDIDIEPRAWNAAVTSMALQPLLENAIQHGARIGGLVRIKVKAIVENAELIITVVNPVCGKQPGGLGIGLDHLGRRLALTHGATASLSIERQETCFVATICLPLREAEAS</sequence>
<accession>A0A2S7AH55</accession>
<dbReference type="Proteomes" id="UP000239204">
    <property type="component" value="Unassembled WGS sequence"/>
</dbReference>
<evidence type="ECO:0000256" key="1">
    <source>
        <dbReference type="SAM" id="Phobius"/>
    </source>
</evidence>
<dbReference type="InterPro" id="IPR036890">
    <property type="entry name" value="HATPase_C_sf"/>
</dbReference>
<dbReference type="GO" id="GO:0000155">
    <property type="term" value="F:phosphorelay sensor kinase activity"/>
    <property type="evidence" value="ECO:0007669"/>
    <property type="project" value="InterPro"/>
</dbReference>
<keyword evidence="1" id="KW-1133">Transmembrane helix</keyword>
<keyword evidence="1" id="KW-0472">Membrane</keyword>
<dbReference type="Gene3D" id="3.30.565.10">
    <property type="entry name" value="Histidine kinase-like ATPase, C-terminal domain"/>
    <property type="match status" value="1"/>
</dbReference>
<dbReference type="Pfam" id="PF06580">
    <property type="entry name" value="His_kinase"/>
    <property type="match status" value="1"/>
</dbReference>
<dbReference type="AlphaFoldDB" id="A0A2S7AH55"/>
<feature type="transmembrane region" description="Helical" evidence="1">
    <location>
        <begin position="74"/>
        <end position="95"/>
    </location>
</feature>
<evidence type="ECO:0000259" key="2">
    <source>
        <dbReference type="Pfam" id="PF06580"/>
    </source>
</evidence>
<evidence type="ECO:0000313" key="3">
    <source>
        <dbReference type="EMBL" id="PPU09228.1"/>
    </source>
</evidence>
<feature type="domain" description="Signal transduction histidine kinase internal region" evidence="2">
    <location>
        <begin position="196"/>
        <end position="264"/>
    </location>
</feature>
<dbReference type="EMBL" id="MIGY01000001">
    <property type="protein sequence ID" value="PPU09228.1"/>
    <property type="molecule type" value="Genomic_DNA"/>
</dbReference>